<dbReference type="Pfam" id="PF00561">
    <property type="entry name" value="Abhydrolase_1"/>
    <property type="match status" value="1"/>
</dbReference>
<dbReference type="AlphaFoldDB" id="A0A9Y2JK21"/>
<dbReference type="PRINTS" id="PR00111">
    <property type="entry name" value="ABHYDROLASE"/>
</dbReference>
<keyword evidence="2" id="KW-0378">Hydrolase</keyword>
<dbReference type="InterPro" id="IPR050228">
    <property type="entry name" value="Carboxylesterase_BioH"/>
</dbReference>
<evidence type="ECO:0000313" key="2">
    <source>
        <dbReference type="EMBL" id="WIX99959.1"/>
    </source>
</evidence>
<evidence type="ECO:0000259" key="1">
    <source>
        <dbReference type="Pfam" id="PF00561"/>
    </source>
</evidence>
<dbReference type="InterPro" id="IPR000073">
    <property type="entry name" value="AB_hydrolase_1"/>
</dbReference>
<keyword evidence="3" id="KW-1185">Reference proteome</keyword>
<dbReference type="RefSeq" id="WP_285996435.1">
    <property type="nucleotide sequence ID" value="NZ_CP127295.1"/>
</dbReference>
<dbReference type="PANTHER" id="PTHR43194">
    <property type="entry name" value="HYDROLASE ALPHA/BETA FOLD FAMILY"/>
    <property type="match status" value="1"/>
</dbReference>
<dbReference type="EMBL" id="CP127295">
    <property type="protein sequence ID" value="WIX99959.1"/>
    <property type="molecule type" value="Genomic_DNA"/>
</dbReference>
<name>A0A9Y2JK21_9PSEU</name>
<dbReference type="InterPro" id="IPR029058">
    <property type="entry name" value="AB_hydrolase_fold"/>
</dbReference>
<reference evidence="2 3" key="1">
    <citation type="submission" date="2023-06" db="EMBL/GenBank/DDBJ databases">
        <authorList>
            <person name="Oyuntsetseg B."/>
            <person name="Kim S.B."/>
        </authorList>
    </citation>
    <scope>NUCLEOTIDE SEQUENCE [LARGE SCALE GENOMIC DNA]</scope>
    <source>
        <strain evidence="2 3">4-36</strain>
    </source>
</reference>
<gene>
    <name evidence="2" type="ORF">QRX60_38785</name>
</gene>
<organism evidence="2 3">
    <name type="scientific">Amycolatopsis mongoliensis</name>
    <dbReference type="NCBI Taxonomy" id="715475"/>
    <lineage>
        <taxon>Bacteria</taxon>
        <taxon>Bacillati</taxon>
        <taxon>Actinomycetota</taxon>
        <taxon>Actinomycetes</taxon>
        <taxon>Pseudonocardiales</taxon>
        <taxon>Pseudonocardiaceae</taxon>
        <taxon>Amycolatopsis</taxon>
    </lineage>
</organism>
<feature type="domain" description="AB hydrolase-1" evidence="1">
    <location>
        <begin position="25"/>
        <end position="255"/>
    </location>
</feature>
<sequence length="271" mass="29635">MGAHTGTVDLGDGTLSYEERGRGRPVVFLHAGGMTRAMWDEQFTRFAREHRVIRYDARGSGDSSNPPSPPGLYSHYEDLEKLLDALDVDHPVLVGCSFGSRVFLDFAVAYPGRAAGLFLSSPGISGMEFHDPHILALLAEQAEAAQAGDGERVLECLLRMWVDGPHRSPSDVEPAVRKFCHDMVVENFVKGHAAPDLGVELGAIRRVAEVRDPALVVTGDLDSTDIFAVADLVDRQAAHARRARVPGAAHMVNLEQPARFDELLRKFVRTC</sequence>
<accession>A0A9Y2JK21</accession>
<dbReference type="GO" id="GO:0016787">
    <property type="term" value="F:hydrolase activity"/>
    <property type="evidence" value="ECO:0007669"/>
    <property type="project" value="UniProtKB-KW"/>
</dbReference>
<dbReference type="Gene3D" id="3.40.50.1820">
    <property type="entry name" value="alpha/beta hydrolase"/>
    <property type="match status" value="1"/>
</dbReference>
<dbReference type="KEGG" id="amog:QRX60_38785"/>
<protein>
    <submittedName>
        <fullName evidence="2">Alpha/beta hydrolase</fullName>
    </submittedName>
</protein>
<dbReference type="PANTHER" id="PTHR43194:SF5">
    <property type="entry name" value="PIMELOYL-[ACYL-CARRIER PROTEIN] METHYL ESTER ESTERASE"/>
    <property type="match status" value="1"/>
</dbReference>
<evidence type="ECO:0000313" key="3">
    <source>
        <dbReference type="Proteomes" id="UP001239397"/>
    </source>
</evidence>
<dbReference type="Proteomes" id="UP001239397">
    <property type="component" value="Chromosome"/>
</dbReference>
<proteinExistence type="predicted"/>
<dbReference type="SUPFAM" id="SSF53474">
    <property type="entry name" value="alpha/beta-Hydrolases"/>
    <property type="match status" value="1"/>
</dbReference>